<keyword evidence="5" id="KW-1185">Reference proteome</keyword>
<keyword evidence="3" id="KW-0378">Hydrolase</keyword>
<evidence type="ECO:0000256" key="2">
    <source>
        <dbReference type="ARBA" id="ARBA00006763"/>
    </source>
</evidence>
<dbReference type="PANTHER" id="PTHR31223:SF70">
    <property type="entry name" value="LOG FAMILY PROTEIN YJL055W"/>
    <property type="match status" value="1"/>
</dbReference>
<proteinExistence type="inferred from homology"/>
<dbReference type="Gene3D" id="3.40.50.450">
    <property type="match status" value="1"/>
</dbReference>
<protein>
    <recommendedName>
        <fullName evidence="3">Cytokinin riboside 5'-monophosphate phosphoribohydrolase</fullName>
        <ecNumber evidence="3">3.2.2.n1</ecNumber>
    </recommendedName>
</protein>
<dbReference type="RefSeq" id="WP_259055911.1">
    <property type="nucleotide sequence ID" value="NZ_JANUCT010000013.1"/>
</dbReference>
<gene>
    <name evidence="4" type="ORF">J2T55_001967</name>
</gene>
<dbReference type="GO" id="GO:0005829">
    <property type="term" value="C:cytosol"/>
    <property type="evidence" value="ECO:0007669"/>
    <property type="project" value="TreeGrafter"/>
</dbReference>
<organism evidence="4 5">
    <name type="scientific">Methylohalomonas lacus</name>
    <dbReference type="NCBI Taxonomy" id="398773"/>
    <lineage>
        <taxon>Bacteria</taxon>
        <taxon>Pseudomonadati</taxon>
        <taxon>Pseudomonadota</taxon>
        <taxon>Gammaproteobacteria</taxon>
        <taxon>Methylohalomonadales</taxon>
        <taxon>Methylohalomonadaceae</taxon>
        <taxon>Methylohalomonas</taxon>
    </lineage>
</organism>
<evidence type="ECO:0000313" key="4">
    <source>
        <dbReference type="EMBL" id="MCS3903935.1"/>
    </source>
</evidence>
<reference evidence="4" key="1">
    <citation type="submission" date="2022-08" db="EMBL/GenBank/DDBJ databases">
        <title>Genomic Encyclopedia of Type Strains, Phase III (KMG-III): the genomes of soil and plant-associated and newly described type strains.</title>
        <authorList>
            <person name="Whitman W."/>
        </authorList>
    </citation>
    <scope>NUCLEOTIDE SEQUENCE</scope>
    <source>
        <strain evidence="4">HMT 1</strain>
    </source>
</reference>
<dbReference type="InterPro" id="IPR005269">
    <property type="entry name" value="LOG"/>
</dbReference>
<dbReference type="EC" id="3.2.2.n1" evidence="3"/>
<sequence>MRKRICVYCGSRAGHDDRYRQAAVDLGRSLAARDLGLVYGGGHVGLMGVIADATLSAGGEVIGVIPEQLRRQEVAHDGLSQLHVVTDMHERKALMANLADGFIALPGGLGTLEELSEMLTWQQLGIHAKPIGLLNTGGYYDALLAFLDRAVADGYVRTGDRQRLQVADTADALLELLAGDW</sequence>
<dbReference type="NCBIfam" id="TIGR00730">
    <property type="entry name" value="Rossman fold protein, TIGR00730 family"/>
    <property type="match status" value="1"/>
</dbReference>
<name>A0AAE3HLG8_9GAMM</name>
<dbReference type="Proteomes" id="UP001204445">
    <property type="component" value="Unassembled WGS sequence"/>
</dbReference>
<dbReference type="EMBL" id="JANUCT010000013">
    <property type="protein sequence ID" value="MCS3903935.1"/>
    <property type="molecule type" value="Genomic_DNA"/>
</dbReference>
<evidence type="ECO:0000256" key="1">
    <source>
        <dbReference type="ARBA" id="ARBA00000274"/>
    </source>
</evidence>
<dbReference type="AlphaFoldDB" id="A0AAE3HLG8"/>
<comment type="caution">
    <text evidence="4">The sequence shown here is derived from an EMBL/GenBank/DDBJ whole genome shotgun (WGS) entry which is preliminary data.</text>
</comment>
<accession>A0AAE3HLG8</accession>
<evidence type="ECO:0000313" key="5">
    <source>
        <dbReference type="Proteomes" id="UP001204445"/>
    </source>
</evidence>
<dbReference type="InterPro" id="IPR031100">
    <property type="entry name" value="LOG_fam"/>
</dbReference>
<dbReference type="GO" id="GO:0008714">
    <property type="term" value="F:AMP nucleosidase activity"/>
    <property type="evidence" value="ECO:0007669"/>
    <property type="project" value="UniProtKB-EC"/>
</dbReference>
<dbReference type="GO" id="GO:0009691">
    <property type="term" value="P:cytokinin biosynthetic process"/>
    <property type="evidence" value="ECO:0007669"/>
    <property type="project" value="UniProtKB-UniRule"/>
</dbReference>
<evidence type="ECO:0000256" key="3">
    <source>
        <dbReference type="RuleBase" id="RU363015"/>
    </source>
</evidence>
<dbReference type="SUPFAM" id="SSF102405">
    <property type="entry name" value="MCP/YpsA-like"/>
    <property type="match status" value="1"/>
</dbReference>
<keyword evidence="3" id="KW-0203">Cytokinin biosynthesis</keyword>
<dbReference type="PANTHER" id="PTHR31223">
    <property type="entry name" value="LOG FAMILY PROTEIN YJL055W"/>
    <property type="match status" value="1"/>
</dbReference>
<dbReference type="Pfam" id="PF03641">
    <property type="entry name" value="Lysine_decarbox"/>
    <property type="match status" value="1"/>
</dbReference>
<comment type="catalytic activity">
    <reaction evidence="1">
        <text>AMP + H2O = D-ribose 5-phosphate + adenine</text>
        <dbReference type="Rhea" id="RHEA:20129"/>
        <dbReference type="ChEBI" id="CHEBI:15377"/>
        <dbReference type="ChEBI" id="CHEBI:16708"/>
        <dbReference type="ChEBI" id="CHEBI:78346"/>
        <dbReference type="ChEBI" id="CHEBI:456215"/>
        <dbReference type="EC" id="3.2.2.4"/>
    </reaction>
</comment>
<comment type="similarity">
    <text evidence="2 3">Belongs to the LOG family.</text>
</comment>